<dbReference type="GO" id="GO:0009246">
    <property type="term" value="P:enterobacterial common antigen biosynthetic process"/>
    <property type="evidence" value="ECO:0007669"/>
    <property type="project" value="InterPro"/>
</dbReference>
<evidence type="ECO:0000256" key="5">
    <source>
        <dbReference type="ARBA" id="ARBA00023136"/>
    </source>
</evidence>
<feature type="transmembrane region" description="Helical" evidence="6">
    <location>
        <begin position="227"/>
        <end position="249"/>
    </location>
</feature>
<feature type="transmembrane region" description="Helical" evidence="6">
    <location>
        <begin position="181"/>
        <end position="202"/>
    </location>
</feature>
<sequence length="432" mass="49282">MLKTIKQNPLLKVISLNSISVAVSFVLGIISTKIISIYLGASGMALLGSFRNFTSMMKSIATLGINNSFIKVFVENKDNKNELGVIYSTFFWFFLFVSTGLGLLILVFANVISEFLFFTNSFAYPIRFFGLLLPLIVINTFWMAIYNALEKYKKIVILQIVSNLLIFSLTTFLIVNNAINGGLIAIALSELVLVVVTFAFIIKDRSYFQFSLQKIIEKKYLDSIKRFSSMALLSAILTPVTLLLIRNFIIQTHSIQEAGIWDATNKFSSFYMLVFSSGLSLYYLPKLSSLKTEEEFKIELKSYFGVFVPLFFIVIVLVFLLKGIILDIAFTKSFLKVKDVLIWQLLGDFLRIMTLAFGYQIVVKARVKKYFILEIVFNVSYLVVSFYLITLFSFQGAVMAYFVANLILFVLILFMFRKLFFISKLPNSDSQY</sequence>
<feature type="transmembrane region" description="Helical" evidence="6">
    <location>
        <begin position="156"/>
        <end position="175"/>
    </location>
</feature>
<evidence type="ECO:0000256" key="2">
    <source>
        <dbReference type="ARBA" id="ARBA00022475"/>
    </source>
</evidence>
<feature type="transmembrane region" description="Helical" evidence="6">
    <location>
        <begin position="371"/>
        <end position="392"/>
    </location>
</feature>
<dbReference type="Proteomes" id="UP000077164">
    <property type="component" value="Unassembled WGS sequence"/>
</dbReference>
<evidence type="ECO:0000256" key="6">
    <source>
        <dbReference type="SAM" id="Phobius"/>
    </source>
</evidence>
<feature type="transmembrane region" description="Helical" evidence="6">
    <location>
        <begin position="306"/>
        <end position="329"/>
    </location>
</feature>
<feature type="transmembrane region" description="Helical" evidence="6">
    <location>
        <begin position="269"/>
        <end position="285"/>
    </location>
</feature>
<feature type="transmembrane region" description="Helical" evidence="6">
    <location>
        <begin position="128"/>
        <end position="149"/>
    </location>
</feature>
<dbReference type="CDD" id="cd13125">
    <property type="entry name" value="MATE_like_10"/>
    <property type="match status" value="1"/>
</dbReference>
<comment type="subcellular location">
    <subcellularLocation>
        <location evidence="1">Cell membrane</location>
        <topology evidence="1">Multi-pass membrane protein</topology>
    </subcellularLocation>
</comment>
<feature type="transmembrane region" description="Helical" evidence="6">
    <location>
        <begin position="341"/>
        <end position="359"/>
    </location>
</feature>
<dbReference type="PANTHER" id="PTHR30250">
    <property type="entry name" value="PST FAMILY PREDICTED COLANIC ACID TRANSPORTER"/>
    <property type="match status" value="1"/>
</dbReference>
<protein>
    <recommendedName>
        <fullName evidence="9">Lipopolysaccharide biosynthesis protein</fullName>
    </recommendedName>
</protein>
<dbReference type="InterPro" id="IPR044550">
    <property type="entry name" value="WzxE"/>
</dbReference>
<evidence type="ECO:0000313" key="7">
    <source>
        <dbReference type="EMBL" id="OAB25710.1"/>
    </source>
</evidence>
<feature type="transmembrane region" description="Helical" evidence="6">
    <location>
        <begin position="86"/>
        <end position="108"/>
    </location>
</feature>
<proteinExistence type="predicted"/>
<dbReference type="Pfam" id="PF13440">
    <property type="entry name" value="Polysacc_synt_3"/>
    <property type="match status" value="1"/>
</dbReference>
<accession>A0A167UML0</accession>
<keyword evidence="4 6" id="KW-1133">Transmembrane helix</keyword>
<organism evidence="7 8">
    <name type="scientific">Flavobacterium fryxellicola</name>
    <dbReference type="NCBI Taxonomy" id="249352"/>
    <lineage>
        <taxon>Bacteria</taxon>
        <taxon>Pseudomonadati</taxon>
        <taxon>Bacteroidota</taxon>
        <taxon>Flavobacteriia</taxon>
        <taxon>Flavobacteriales</taxon>
        <taxon>Flavobacteriaceae</taxon>
        <taxon>Flavobacterium</taxon>
    </lineage>
</organism>
<dbReference type="AlphaFoldDB" id="A0A167UML0"/>
<evidence type="ECO:0008006" key="9">
    <source>
        <dbReference type="Google" id="ProtNLM"/>
    </source>
</evidence>
<feature type="transmembrane region" description="Helical" evidence="6">
    <location>
        <begin position="398"/>
        <end position="416"/>
    </location>
</feature>
<gene>
    <name evidence="7" type="ORF">FBFR_14505</name>
</gene>
<keyword evidence="3 6" id="KW-0812">Transmembrane</keyword>
<evidence type="ECO:0000256" key="4">
    <source>
        <dbReference type="ARBA" id="ARBA00022989"/>
    </source>
</evidence>
<dbReference type="RefSeq" id="WP_066082591.1">
    <property type="nucleotide sequence ID" value="NZ_FRDK01000008.1"/>
</dbReference>
<keyword evidence="5 6" id="KW-0472">Membrane</keyword>
<evidence type="ECO:0000256" key="1">
    <source>
        <dbReference type="ARBA" id="ARBA00004651"/>
    </source>
</evidence>
<evidence type="ECO:0000313" key="8">
    <source>
        <dbReference type="Proteomes" id="UP000077164"/>
    </source>
</evidence>
<dbReference type="EMBL" id="LVJE01000044">
    <property type="protein sequence ID" value="OAB25710.1"/>
    <property type="molecule type" value="Genomic_DNA"/>
</dbReference>
<name>A0A167UML0_9FLAO</name>
<dbReference type="InterPro" id="IPR050833">
    <property type="entry name" value="Poly_Biosynth_Transport"/>
</dbReference>
<comment type="caution">
    <text evidence="7">The sequence shown here is derived from an EMBL/GenBank/DDBJ whole genome shotgun (WGS) entry which is preliminary data.</text>
</comment>
<dbReference type="STRING" id="249352.SAMN05444395_108110"/>
<dbReference type="OrthoDB" id="9769862at2"/>
<keyword evidence="8" id="KW-1185">Reference proteome</keyword>
<reference evidence="7 8" key="1">
    <citation type="submission" date="2016-03" db="EMBL/GenBank/DDBJ databases">
        <title>Draft genome sequence of Flavobacterium fryxellicola DSM 16209.</title>
        <authorList>
            <person name="Shin S.-K."/>
            <person name="Yi H."/>
        </authorList>
    </citation>
    <scope>NUCLEOTIDE SEQUENCE [LARGE SCALE GENOMIC DNA]</scope>
    <source>
        <strain evidence="7 8">DSM 16209</strain>
    </source>
</reference>
<dbReference type="PANTHER" id="PTHR30250:SF30">
    <property type="entry name" value="LIPID III FLIPPASE"/>
    <property type="match status" value="1"/>
</dbReference>
<evidence type="ECO:0000256" key="3">
    <source>
        <dbReference type="ARBA" id="ARBA00022692"/>
    </source>
</evidence>
<dbReference type="GO" id="GO:0005886">
    <property type="term" value="C:plasma membrane"/>
    <property type="evidence" value="ECO:0007669"/>
    <property type="project" value="UniProtKB-SubCell"/>
</dbReference>
<keyword evidence="2" id="KW-1003">Cell membrane</keyword>